<evidence type="ECO:0000313" key="2">
    <source>
        <dbReference type="Proteomes" id="UP000276133"/>
    </source>
</evidence>
<dbReference type="EMBL" id="REGN01006924">
    <property type="protein sequence ID" value="RNA07855.1"/>
    <property type="molecule type" value="Genomic_DNA"/>
</dbReference>
<reference evidence="1 2" key="1">
    <citation type="journal article" date="2018" name="Sci. Rep.">
        <title>Genomic signatures of local adaptation to the degree of environmental predictability in rotifers.</title>
        <authorList>
            <person name="Franch-Gras L."/>
            <person name="Hahn C."/>
            <person name="Garcia-Roger E.M."/>
            <person name="Carmona M.J."/>
            <person name="Serra M."/>
            <person name="Gomez A."/>
        </authorList>
    </citation>
    <scope>NUCLEOTIDE SEQUENCE [LARGE SCALE GENOMIC DNA]</scope>
    <source>
        <strain evidence="1">HYR1</strain>
    </source>
</reference>
<accession>A0A3M7QA81</accession>
<name>A0A3M7QA81_BRAPC</name>
<sequence length="111" mass="12390">MNFCGENLLVVGNSDLTSENPSPNRIIFGIWESVRRNQGKQAEKMRLKRIRYLLEQVKGIKQAVNELSLGSGQITFFFKVICKTTTSYSIIICIKSIARGAGVHKPAMADD</sequence>
<dbReference type="AlphaFoldDB" id="A0A3M7QA81"/>
<comment type="caution">
    <text evidence="1">The sequence shown here is derived from an EMBL/GenBank/DDBJ whole genome shotgun (WGS) entry which is preliminary data.</text>
</comment>
<keyword evidence="2" id="KW-1185">Reference proteome</keyword>
<protein>
    <submittedName>
        <fullName evidence="1">Uncharacterized protein</fullName>
    </submittedName>
</protein>
<proteinExistence type="predicted"/>
<gene>
    <name evidence="1" type="ORF">BpHYR1_003008</name>
</gene>
<dbReference type="Proteomes" id="UP000276133">
    <property type="component" value="Unassembled WGS sequence"/>
</dbReference>
<organism evidence="1 2">
    <name type="scientific">Brachionus plicatilis</name>
    <name type="common">Marine rotifer</name>
    <name type="synonym">Brachionus muelleri</name>
    <dbReference type="NCBI Taxonomy" id="10195"/>
    <lineage>
        <taxon>Eukaryota</taxon>
        <taxon>Metazoa</taxon>
        <taxon>Spiralia</taxon>
        <taxon>Gnathifera</taxon>
        <taxon>Rotifera</taxon>
        <taxon>Eurotatoria</taxon>
        <taxon>Monogononta</taxon>
        <taxon>Pseudotrocha</taxon>
        <taxon>Ploima</taxon>
        <taxon>Brachionidae</taxon>
        <taxon>Brachionus</taxon>
    </lineage>
</organism>
<evidence type="ECO:0000313" key="1">
    <source>
        <dbReference type="EMBL" id="RNA07855.1"/>
    </source>
</evidence>